<dbReference type="AlphaFoldDB" id="A0AAV4LWB3"/>
<protein>
    <submittedName>
        <fullName evidence="2">Uncharacterized protein</fullName>
    </submittedName>
</protein>
<reference evidence="2 3" key="1">
    <citation type="submission" date="2021-06" db="EMBL/GenBank/DDBJ databases">
        <title>Genome sequence of Babesia caballi.</title>
        <authorList>
            <person name="Yamagishi J."/>
            <person name="Kidaka T."/>
            <person name="Ochi A."/>
        </authorList>
    </citation>
    <scope>NUCLEOTIDE SEQUENCE [LARGE SCALE GENOMIC DNA]</scope>
    <source>
        <strain evidence="2">USDA-D6B2</strain>
    </source>
</reference>
<dbReference type="GeneID" id="94195521"/>
<dbReference type="Proteomes" id="UP001497744">
    <property type="component" value="Unassembled WGS sequence"/>
</dbReference>
<evidence type="ECO:0000313" key="2">
    <source>
        <dbReference type="EMBL" id="GIX64040.1"/>
    </source>
</evidence>
<feature type="transmembrane region" description="Helical" evidence="1">
    <location>
        <begin position="170"/>
        <end position="190"/>
    </location>
</feature>
<feature type="transmembrane region" description="Helical" evidence="1">
    <location>
        <begin position="30"/>
        <end position="51"/>
    </location>
</feature>
<accession>A0AAV4LWB3</accession>
<dbReference type="EMBL" id="BPLF01000003">
    <property type="protein sequence ID" value="GIX64040.1"/>
    <property type="molecule type" value="Genomic_DNA"/>
</dbReference>
<keyword evidence="3" id="KW-1185">Reference proteome</keyword>
<evidence type="ECO:0000313" key="3">
    <source>
        <dbReference type="Proteomes" id="UP001497744"/>
    </source>
</evidence>
<dbReference type="RefSeq" id="XP_067716109.1">
    <property type="nucleotide sequence ID" value="XM_067860008.1"/>
</dbReference>
<evidence type="ECO:0000256" key="1">
    <source>
        <dbReference type="SAM" id="Phobius"/>
    </source>
</evidence>
<comment type="caution">
    <text evidence="2">The sequence shown here is derived from an EMBL/GenBank/DDBJ whole genome shotgun (WGS) entry which is preliminary data.</text>
</comment>
<keyword evidence="1" id="KW-0472">Membrane</keyword>
<keyword evidence="1" id="KW-1133">Transmembrane helix</keyword>
<organism evidence="2 3">
    <name type="scientific">Babesia caballi</name>
    <dbReference type="NCBI Taxonomy" id="5871"/>
    <lineage>
        <taxon>Eukaryota</taxon>
        <taxon>Sar</taxon>
        <taxon>Alveolata</taxon>
        <taxon>Apicomplexa</taxon>
        <taxon>Aconoidasida</taxon>
        <taxon>Piroplasmida</taxon>
        <taxon>Babesiidae</taxon>
        <taxon>Babesia</taxon>
    </lineage>
</organism>
<name>A0AAV4LWB3_BABCB</name>
<gene>
    <name evidence="2" type="ORF">BcabD6B2_34750</name>
</gene>
<feature type="transmembrane region" description="Helical" evidence="1">
    <location>
        <begin position="210"/>
        <end position="233"/>
    </location>
</feature>
<proteinExistence type="predicted"/>
<sequence length="303" mass="33642">MDVELNSTVSDSIPELNKNKLSALEMILKACWIPAVVMFVLAILTSLSALLDDKWAIVSIKYSNGSAIGHSQTILGAYCMYRKDYVTLETSNLTYKSKIYFAGLAAGPYCSATAKSPGNSLPIDGQVLRRIDQVGNVDGAAEEQFVRENGRVIYDVLCSGLPTLAKAGNMIAILGWMSAVFFYMTAYFCYKRIIDNVIYEGSLPYKLIQILTAVIWLVSWIFAAVATLCYWLFSREDNCVDALGKLTKCQLTSSTHLFVVYVISNGLAFLCYLLYGISLRRGVAHSPFRVPKLPWLSKKQVRV</sequence>
<feature type="transmembrane region" description="Helical" evidence="1">
    <location>
        <begin position="253"/>
        <end position="275"/>
    </location>
</feature>
<keyword evidence="1" id="KW-0812">Transmembrane</keyword>